<evidence type="ECO:0000313" key="2">
    <source>
        <dbReference type="Proteomes" id="UP001320544"/>
    </source>
</evidence>
<evidence type="ECO:0000313" key="1">
    <source>
        <dbReference type="EMBL" id="BDE96513.1"/>
    </source>
</evidence>
<evidence type="ECO:0008006" key="3">
    <source>
        <dbReference type="Google" id="ProtNLM"/>
    </source>
</evidence>
<gene>
    <name evidence="1" type="ORF">CE91St30_18460</name>
</gene>
<organism evidence="1 2">
    <name type="scientific">Raoultibacter timonensis</name>
    <dbReference type="NCBI Taxonomy" id="1907662"/>
    <lineage>
        <taxon>Bacteria</taxon>
        <taxon>Bacillati</taxon>
        <taxon>Actinomycetota</taxon>
        <taxon>Coriobacteriia</taxon>
        <taxon>Eggerthellales</taxon>
        <taxon>Eggerthellaceae</taxon>
        <taxon>Raoultibacter</taxon>
    </lineage>
</organism>
<dbReference type="Proteomes" id="UP001320544">
    <property type="component" value="Chromosome"/>
</dbReference>
<proteinExistence type="predicted"/>
<reference evidence="1 2" key="1">
    <citation type="submission" date="2022-01" db="EMBL/GenBank/DDBJ databases">
        <title>Novel bile acid biosynthetic pathways are enriched in the microbiome of centenarians.</title>
        <authorList>
            <person name="Sato Y."/>
            <person name="Atarashi K."/>
            <person name="Plichta R.D."/>
            <person name="Arai Y."/>
            <person name="Sasajima S."/>
            <person name="Kearney M.S."/>
            <person name="Suda W."/>
            <person name="Takeshita K."/>
            <person name="Sasaki T."/>
            <person name="Okamoto S."/>
            <person name="Skelly N.A."/>
            <person name="Okamura Y."/>
            <person name="Vlamakis H."/>
            <person name="Li Y."/>
            <person name="Tanoue T."/>
            <person name="Takei H."/>
            <person name="Nittono H."/>
            <person name="Narushima S."/>
            <person name="Irie J."/>
            <person name="Itoh H."/>
            <person name="Moriya K."/>
            <person name="Sugiura Y."/>
            <person name="Suematsu M."/>
            <person name="Moritoki N."/>
            <person name="Shibata S."/>
            <person name="Littman R.D."/>
            <person name="Fischbach A.M."/>
            <person name="Uwamino Y."/>
            <person name="Inoue T."/>
            <person name="Honda A."/>
            <person name="Hattori M."/>
            <person name="Murai T."/>
            <person name="Xavier J.R."/>
            <person name="Hirose N."/>
            <person name="Honda K."/>
        </authorList>
    </citation>
    <scope>NUCLEOTIDE SEQUENCE [LARGE SCALE GENOMIC DNA]</scope>
    <source>
        <strain evidence="1 2">CE91-St30</strain>
    </source>
</reference>
<name>A0ABM7WJK6_9ACTN</name>
<protein>
    <recommendedName>
        <fullName evidence="3">Transposase</fullName>
    </recommendedName>
</protein>
<keyword evidence="2" id="KW-1185">Reference proteome</keyword>
<sequence length="44" mass="4658">MRALDGALTRLLGATAQAKRGFGARNCGFAFWDGLERSTLSITG</sequence>
<accession>A0ABM7WJK6</accession>
<dbReference type="EMBL" id="AP025564">
    <property type="protein sequence ID" value="BDE96513.1"/>
    <property type="molecule type" value="Genomic_DNA"/>
</dbReference>